<gene>
    <name evidence="6" type="ORF">GCM10009858_01700</name>
</gene>
<dbReference type="InterPro" id="IPR011032">
    <property type="entry name" value="GroES-like_sf"/>
</dbReference>
<keyword evidence="7" id="KW-1185">Reference proteome</keyword>
<evidence type="ECO:0000256" key="1">
    <source>
        <dbReference type="ARBA" id="ARBA00001947"/>
    </source>
</evidence>
<dbReference type="SUPFAM" id="SSF51735">
    <property type="entry name" value="NAD(P)-binding Rossmann-fold domains"/>
    <property type="match status" value="1"/>
</dbReference>
<evidence type="ECO:0000259" key="5">
    <source>
        <dbReference type="SMART" id="SM00829"/>
    </source>
</evidence>
<proteinExistence type="predicted"/>
<dbReference type="Proteomes" id="UP001500730">
    <property type="component" value="Unassembled WGS sequence"/>
</dbReference>
<accession>A0ABN3KRM5</accession>
<keyword evidence="2" id="KW-0479">Metal-binding</keyword>
<evidence type="ECO:0000313" key="6">
    <source>
        <dbReference type="EMBL" id="GAA2468139.1"/>
    </source>
</evidence>
<comment type="cofactor">
    <cofactor evidence="1">
        <name>Zn(2+)</name>
        <dbReference type="ChEBI" id="CHEBI:29105"/>
    </cofactor>
</comment>
<dbReference type="RefSeq" id="WP_344252219.1">
    <property type="nucleotide sequence ID" value="NZ_BAAARE010000001.1"/>
</dbReference>
<keyword evidence="4" id="KW-0560">Oxidoreductase</keyword>
<keyword evidence="3" id="KW-0862">Zinc</keyword>
<comment type="caution">
    <text evidence="6">The sequence shown here is derived from an EMBL/GenBank/DDBJ whole genome shotgun (WGS) entry which is preliminary data.</text>
</comment>
<dbReference type="Gene3D" id="3.40.50.720">
    <property type="entry name" value="NAD(P)-binding Rossmann-like Domain"/>
    <property type="match status" value="1"/>
</dbReference>
<evidence type="ECO:0000256" key="2">
    <source>
        <dbReference type="ARBA" id="ARBA00022723"/>
    </source>
</evidence>
<dbReference type="PANTHER" id="PTHR43401:SF2">
    <property type="entry name" value="L-THREONINE 3-DEHYDROGENASE"/>
    <property type="match status" value="1"/>
</dbReference>
<dbReference type="InterPro" id="IPR013149">
    <property type="entry name" value="ADH-like_C"/>
</dbReference>
<evidence type="ECO:0000313" key="7">
    <source>
        <dbReference type="Proteomes" id="UP001500730"/>
    </source>
</evidence>
<dbReference type="Pfam" id="PF00107">
    <property type="entry name" value="ADH_zinc_N"/>
    <property type="match status" value="1"/>
</dbReference>
<dbReference type="InterPro" id="IPR036291">
    <property type="entry name" value="NAD(P)-bd_dom_sf"/>
</dbReference>
<dbReference type="InterPro" id="IPR020843">
    <property type="entry name" value="ER"/>
</dbReference>
<sequence>MRAGVLHAPHDLRVETRPDPRPRAGEVLIEVTLNGLCGTDATEYAKGPMMVPLHQRHPGSGHVGPTVLGHEFIGTVVDVGPGGDADLASWVGRRVASGVGVSCGSCRWCAAGRTNLCARYYTLGLSTHGGLAELVAAPVSTLVPVPEGCDDTEAALAQPLAVGLHAVDRAGIAPGDDVLLLGAGAIGSFILAGLRDHRGTVTVVDVDADRLDVAQRLGATRTVTVSRDSTLEELRDLVGVDPQVVIESSGAPGAAARSLALCARGGRTLFVGLVKAPQELVLSDVVLREVDIATTVAHICATDLPRALALLEGSPLAETIGTTTVPLDDVVTRGLEPLMAGTAGGKILVDPRRG</sequence>
<dbReference type="InterPro" id="IPR050129">
    <property type="entry name" value="Zn_alcohol_dh"/>
</dbReference>
<evidence type="ECO:0000256" key="3">
    <source>
        <dbReference type="ARBA" id="ARBA00022833"/>
    </source>
</evidence>
<reference evidence="6 7" key="1">
    <citation type="journal article" date="2019" name="Int. J. Syst. Evol. Microbiol.">
        <title>The Global Catalogue of Microorganisms (GCM) 10K type strain sequencing project: providing services to taxonomists for standard genome sequencing and annotation.</title>
        <authorList>
            <consortium name="The Broad Institute Genomics Platform"/>
            <consortium name="The Broad Institute Genome Sequencing Center for Infectious Disease"/>
            <person name="Wu L."/>
            <person name="Ma J."/>
        </authorList>
    </citation>
    <scope>NUCLEOTIDE SEQUENCE [LARGE SCALE GENOMIC DNA]</scope>
    <source>
        <strain evidence="6 7">JCM 16259</strain>
    </source>
</reference>
<dbReference type="SUPFAM" id="SSF50129">
    <property type="entry name" value="GroES-like"/>
    <property type="match status" value="1"/>
</dbReference>
<dbReference type="InterPro" id="IPR013154">
    <property type="entry name" value="ADH-like_N"/>
</dbReference>
<name>A0ABN3KRM5_9MICO</name>
<organism evidence="6 7">
    <name type="scientific">Terrabacter carboxydivorans</name>
    <dbReference type="NCBI Taxonomy" id="619730"/>
    <lineage>
        <taxon>Bacteria</taxon>
        <taxon>Bacillati</taxon>
        <taxon>Actinomycetota</taxon>
        <taxon>Actinomycetes</taxon>
        <taxon>Micrococcales</taxon>
        <taxon>Intrasporangiaceae</taxon>
        <taxon>Terrabacter</taxon>
    </lineage>
</organism>
<dbReference type="PANTHER" id="PTHR43401">
    <property type="entry name" value="L-THREONINE 3-DEHYDROGENASE"/>
    <property type="match status" value="1"/>
</dbReference>
<dbReference type="Pfam" id="PF08240">
    <property type="entry name" value="ADH_N"/>
    <property type="match status" value="1"/>
</dbReference>
<dbReference type="Gene3D" id="3.90.180.10">
    <property type="entry name" value="Medium-chain alcohol dehydrogenases, catalytic domain"/>
    <property type="match status" value="1"/>
</dbReference>
<dbReference type="SMART" id="SM00829">
    <property type="entry name" value="PKS_ER"/>
    <property type="match status" value="1"/>
</dbReference>
<feature type="domain" description="Enoyl reductase (ER)" evidence="5">
    <location>
        <begin position="7"/>
        <end position="349"/>
    </location>
</feature>
<evidence type="ECO:0000256" key="4">
    <source>
        <dbReference type="ARBA" id="ARBA00023002"/>
    </source>
</evidence>
<protein>
    <submittedName>
        <fullName evidence="6">2,3-butanediol dehydrogenase</fullName>
    </submittedName>
</protein>
<dbReference type="EMBL" id="BAAARE010000001">
    <property type="protein sequence ID" value="GAA2468139.1"/>
    <property type="molecule type" value="Genomic_DNA"/>
</dbReference>